<dbReference type="EMBL" id="RJKE01000001">
    <property type="protein sequence ID" value="ROO88960.1"/>
    <property type="molecule type" value="Genomic_DNA"/>
</dbReference>
<feature type="chain" id="PRO_5039017979" evidence="1">
    <location>
        <begin position="26"/>
        <end position="310"/>
    </location>
</feature>
<evidence type="ECO:0000313" key="2">
    <source>
        <dbReference type="EMBL" id="ROO88960.1"/>
    </source>
</evidence>
<keyword evidence="3" id="KW-1185">Reference proteome</keyword>
<feature type="signal peptide" evidence="1">
    <location>
        <begin position="1"/>
        <end position="25"/>
    </location>
</feature>
<gene>
    <name evidence="2" type="ORF">EDD29_6647</name>
</gene>
<evidence type="ECO:0000256" key="1">
    <source>
        <dbReference type="SAM" id="SignalP"/>
    </source>
</evidence>
<protein>
    <submittedName>
        <fullName evidence="2">Uncharacterized protein</fullName>
    </submittedName>
</protein>
<comment type="caution">
    <text evidence="2">The sequence shown here is derived from an EMBL/GenBank/DDBJ whole genome shotgun (WGS) entry which is preliminary data.</text>
</comment>
<organism evidence="2 3">
    <name type="scientific">Actinocorallia herbida</name>
    <dbReference type="NCBI Taxonomy" id="58109"/>
    <lineage>
        <taxon>Bacteria</taxon>
        <taxon>Bacillati</taxon>
        <taxon>Actinomycetota</taxon>
        <taxon>Actinomycetes</taxon>
        <taxon>Streptosporangiales</taxon>
        <taxon>Thermomonosporaceae</taxon>
        <taxon>Actinocorallia</taxon>
    </lineage>
</organism>
<keyword evidence="1" id="KW-0732">Signal</keyword>
<dbReference type="AlphaFoldDB" id="A0A3N1D624"/>
<dbReference type="Proteomes" id="UP000272400">
    <property type="component" value="Unassembled WGS sequence"/>
</dbReference>
<proteinExistence type="predicted"/>
<evidence type="ECO:0000313" key="3">
    <source>
        <dbReference type="Proteomes" id="UP000272400"/>
    </source>
</evidence>
<name>A0A3N1D624_9ACTN</name>
<accession>A0A3N1D624</accession>
<sequence length="310" mass="32763">MRMMRAAGAAASTVAVMVAVPSAAAGTGQAAQWRLVKTVEPRYGKGFSGFDQVLALGPKSAFAFGQGNGAEFSAKPTSDLLAYRFDGAAWRHTKLPAELGNGFGPVGAAGRKSVFAVAVFQRPEAPSPPRGSHYSSTLVRWNGTKWAVMKKWQGYSVRSMAVLGGKNIWVFASRVAEGGFKSVALHYDGKGWKERSVPYVVAAVTKGPEGRTFATGYKSSKNLPEGGGAPAALRFDGKRWTRLSDPACHGATLLTTHQGKPVGTCLKENAQTVSVGTFVAWNGSSWKAERPSLARGWDLGEPVSARDGGL</sequence>
<reference evidence="2 3" key="1">
    <citation type="submission" date="2018-11" db="EMBL/GenBank/DDBJ databases">
        <title>Sequencing the genomes of 1000 actinobacteria strains.</title>
        <authorList>
            <person name="Klenk H.-P."/>
        </authorList>
    </citation>
    <scope>NUCLEOTIDE SEQUENCE [LARGE SCALE GENOMIC DNA]</scope>
    <source>
        <strain evidence="2 3">DSM 44254</strain>
    </source>
</reference>